<name>A0A0F9JDZ5_9ZZZZ</name>
<dbReference type="EMBL" id="LAZR01010286">
    <property type="protein sequence ID" value="KKM67793.1"/>
    <property type="molecule type" value="Genomic_DNA"/>
</dbReference>
<comment type="caution">
    <text evidence="1">The sequence shown here is derived from an EMBL/GenBank/DDBJ whole genome shotgun (WGS) entry which is preliminary data.</text>
</comment>
<sequence length="47" mass="5852">MKLNVQIEVLKGKVLYVKEEDRLYEIANETIEEYEEFYPFYLDYINR</sequence>
<accession>A0A0F9JDZ5</accession>
<dbReference type="AlphaFoldDB" id="A0A0F9JDZ5"/>
<organism evidence="1">
    <name type="scientific">marine sediment metagenome</name>
    <dbReference type="NCBI Taxonomy" id="412755"/>
    <lineage>
        <taxon>unclassified sequences</taxon>
        <taxon>metagenomes</taxon>
        <taxon>ecological metagenomes</taxon>
    </lineage>
</organism>
<protein>
    <submittedName>
        <fullName evidence="1">Uncharacterized protein</fullName>
    </submittedName>
</protein>
<evidence type="ECO:0000313" key="1">
    <source>
        <dbReference type="EMBL" id="KKM67793.1"/>
    </source>
</evidence>
<gene>
    <name evidence="1" type="ORF">LCGC14_1467580</name>
</gene>
<reference evidence="1" key="1">
    <citation type="journal article" date="2015" name="Nature">
        <title>Complex archaea that bridge the gap between prokaryotes and eukaryotes.</title>
        <authorList>
            <person name="Spang A."/>
            <person name="Saw J.H."/>
            <person name="Jorgensen S.L."/>
            <person name="Zaremba-Niedzwiedzka K."/>
            <person name="Martijn J."/>
            <person name="Lind A.E."/>
            <person name="van Eijk R."/>
            <person name="Schleper C."/>
            <person name="Guy L."/>
            <person name="Ettema T.J."/>
        </authorList>
    </citation>
    <scope>NUCLEOTIDE SEQUENCE</scope>
</reference>
<proteinExistence type="predicted"/>